<feature type="compositionally biased region" description="Polar residues" evidence="1">
    <location>
        <begin position="12"/>
        <end position="52"/>
    </location>
</feature>
<comment type="caution">
    <text evidence="2">The sequence shown here is derived from an EMBL/GenBank/DDBJ whole genome shotgun (WGS) entry which is preliminary data.</text>
</comment>
<dbReference type="AlphaFoldDB" id="A0A0W0FPC7"/>
<organism evidence="2 3">
    <name type="scientific">Moniliophthora roreri</name>
    <name type="common">Frosty pod rot fungus</name>
    <name type="synonym">Monilia roreri</name>
    <dbReference type="NCBI Taxonomy" id="221103"/>
    <lineage>
        <taxon>Eukaryota</taxon>
        <taxon>Fungi</taxon>
        <taxon>Dikarya</taxon>
        <taxon>Basidiomycota</taxon>
        <taxon>Agaricomycotina</taxon>
        <taxon>Agaricomycetes</taxon>
        <taxon>Agaricomycetidae</taxon>
        <taxon>Agaricales</taxon>
        <taxon>Marasmiineae</taxon>
        <taxon>Marasmiaceae</taxon>
        <taxon>Moniliophthora</taxon>
    </lineage>
</organism>
<feature type="compositionally biased region" description="Acidic residues" evidence="1">
    <location>
        <begin position="260"/>
        <end position="301"/>
    </location>
</feature>
<accession>A0A0W0FPC7</accession>
<evidence type="ECO:0000313" key="3">
    <source>
        <dbReference type="Proteomes" id="UP000054988"/>
    </source>
</evidence>
<evidence type="ECO:0000313" key="2">
    <source>
        <dbReference type="EMBL" id="KTB38185.1"/>
    </source>
</evidence>
<feature type="compositionally biased region" description="Acidic residues" evidence="1">
    <location>
        <begin position="89"/>
        <end position="107"/>
    </location>
</feature>
<dbReference type="Proteomes" id="UP000054988">
    <property type="component" value="Unassembled WGS sequence"/>
</dbReference>
<feature type="compositionally biased region" description="Basic and acidic residues" evidence="1">
    <location>
        <begin position="53"/>
        <end position="71"/>
    </location>
</feature>
<evidence type="ECO:0000256" key="1">
    <source>
        <dbReference type="SAM" id="MobiDB-lite"/>
    </source>
</evidence>
<dbReference type="EMBL" id="LATX01001775">
    <property type="protein sequence ID" value="KTB38185.1"/>
    <property type="molecule type" value="Genomic_DNA"/>
</dbReference>
<sequence length="320" mass="34576">MGPNSVYRRAQAPNSNSMTLKSSQHSRIGTTAPTRQINKSNANVTNGTGTHPTSRDDERRPPKRQQVDKGSKLPPKTPVQAPHKPEARQDEEDDDDEDKDDEEEEEVPQSKGTGKHISLVTSALKAVISRGIQKGIEDEELKSLSTGAPGLMRASKRVYGSEAGLGQAAKTHEDPREESGASKMKQKRLERAAEKRKQKESEVATSNDAANNPKERPRASNGSNIPPRHHATSRLSPSFSDNPNFEGGDDELGGGNGNEGGEDNNEGGEDNNEGGEDNNEGGEDNNEGGDNDEEGGEDDNEGGYLPTPQWEVYNSPDDEE</sequence>
<proteinExistence type="predicted"/>
<name>A0A0W0FPC7_MONRR</name>
<feature type="compositionally biased region" description="Basic and acidic residues" evidence="1">
    <location>
        <begin position="187"/>
        <end position="202"/>
    </location>
</feature>
<feature type="region of interest" description="Disordered" evidence="1">
    <location>
        <begin position="132"/>
        <end position="320"/>
    </location>
</feature>
<protein>
    <submittedName>
        <fullName evidence="2">Uncharacterized protein</fullName>
    </submittedName>
</protein>
<feature type="region of interest" description="Disordered" evidence="1">
    <location>
        <begin position="1"/>
        <end position="119"/>
    </location>
</feature>
<gene>
    <name evidence="2" type="ORF">WG66_9253</name>
</gene>
<feature type="compositionally biased region" description="Polar residues" evidence="1">
    <location>
        <begin position="233"/>
        <end position="243"/>
    </location>
</feature>
<reference evidence="2 3" key="1">
    <citation type="submission" date="2015-12" db="EMBL/GenBank/DDBJ databases">
        <title>Draft genome sequence of Moniliophthora roreri, the causal agent of frosty pod rot of cacao.</title>
        <authorList>
            <person name="Aime M.C."/>
            <person name="Diaz-Valderrama J.R."/>
            <person name="Kijpornyongpan T."/>
            <person name="Phillips-Mora W."/>
        </authorList>
    </citation>
    <scope>NUCLEOTIDE SEQUENCE [LARGE SCALE GENOMIC DNA]</scope>
    <source>
        <strain evidence="2 3">MCA 2952</strain>
    </source>
</reference>
<feature type="compositionally biased region" description="Basic and acidic residues" evidence="1">
    <location>
        <begin position="170"/>
        <end position="180"/>
    </location>
</feature>